<dbReference type="InterPro" id="IPR008586">
    <property type="entry name" value="DUF868_pln"/>
</dbReference>
<dbReference type="PANTHER" id="PTHR31972:SF16">
    <property type="entry name" value="FAMILY PROTEIN, PUTATIVE (DUF868)-RELATED"/>
    <property type="match status" value="1"/>
</dbReference>
<dbReference type="Proteomes" id="UP001237642">
    <property type="component" value="Unassembled WGS sequence"/>
</dbReference>
<dbReference type="PANTHER" id="PTHR31972">
    <property type="entry name" value="EXPRESSED PROTEIN"/>
    <property type="match status" value="1"/>
</dbReference>
<gene>
    <name evidence="1" type="ORF">POM88_017776</name>
</gene>
<accession>A0AAD8MZQ6</accession>
<reference evidence="1" key="2">
    <citation type="submission" date="2023-05" db="EMBL/GenBank/DDBJ databases">
        <authorList>
            <person name="Schelkunov M.I."/>
        </authorList>
    </citation>
    <scope>NUCLEOTIDE SEQUENCE</scope>
    <source>
        <strain evidence="1">Hsosn_3</strain>
        <tissue evidence="1">Leaf</tissue>
    </source>
</reference>
<evidence type="ECO:0000313" key="2">
    <source>
        <dbReference type="Proteomes" id="UP001237642"/>
    </source>
</evidence>
<comment type="caution">
    <text evidence="1">The sequence shown here is derived from an EMBL/GenBank/DDBJ whole genome shotgun (WGS) entry which is preliminary data.</text>
</comment>
<dbReference type="Pfam" id="PF05910">
    <property type="entry name" value="DUF868"/>
    <property type="match status" value="1"/>
</dbReference>
<dbReference type="AlphaFoldDB" id="A0AAD8MZQ6"/>
<name>A0AAD8MZQ6_9APIA</name>
<reference evidence="1" key="1">
    <citation type="submission" date="2023-02" db="EMBL/GenBank/DDBJ databases">
        <title>Genome of toxic invasive species Heracleum sosnowskyi carries increased number of genes despite the absence of recent whole-genome duplications.</title>
        <authorList>
            <person name="Schelkunov M."/>
            <person name="Shtratnikova V."/>
            <person name="Makarenko M."/>
            <person name="Klepikova A."/>
            <person name="Omelchenko D."/>
            <person name="Novikova G."/>
            <person name="Obukhova E."/>
            <person name="Bogdanov V."/>
            <person name="Penin A."/>
            <person name="Logacheva M."/>
        </authorList>
    </citation>
    <scope>NUCLEOTIDE SEQUENCE</scope>
    <source>
        <strain evidence="1">Hsosn_3</strain>
        <tissue evidence="1">Leaf</tissue>
    </source>
</reference>
<sequence length="302" mass="34215">MRNLTRCYGEHAVKVSDSYCSGQSKQAILSPKMNMIPSTQHTVTCTYKVQCSNQIQIVVTVTWCGVRDRGFAISIVDDPSSPSKLNAKQLRFGISKGNKFFGSSDSKIEIIWDLSSATYDAGPDPVSGFYVAVVLNSELILLLGDREDVELNKLISSISSKSKFRLLSRSEHLSGSSVYITKARFFDNGRSHDIVIKWIAGEKRQRELILSIYVDEKNAIEVKKLHWNFRGNETIYIDGCLVDMMWDVHDWLFNPKSGNAHFMFRPRTGLDYRLWLEEDKLEKNEQENAGVSLLICASKNPD</sequence>
<keyword evidence="2" id="KW-1185">Reference proteome</keyword>
<dbReference type="EMBL" id="JAUIZM010000004">
    <property type="protein sequence ID" value="KAK1389598.1"/>
    <property type="molecule type" value="Genomic_DNA"/>
</dbReference>
<protein>
    <submittedName>
        <fullName evidence="1">DUF868 domain-containing protein</fullName>
    </submittedName>
</protein>
<evidence type="ECO:0000313" key="1">
    <source>
        <dbReference type="EMBL" id="KAK1389598.1"/>
    </source>
</evidence>
<organism evidence="1 2">
    <name type="scientific">Heracleum sosnowskyi</name>
    <dbReference type="NCBI Taxonomy" id="360622"/>
    <lineage>
        <taxon>Eukaryota</taxon>
        <taxon>Viridiplantae</taxon>
        <taxon>Streptophyta</taxon>
        <taxon>Embryophyta</taxon>
        <taxon>Tracheophyta</taxon>
        <taxon>Spermatophyta</taxon>
        <taxon>Magnoliopsida</taxon>
        <taxon>eudicotyledons</taxon>
        <taxon>Gunneridae</taxon>
        <taxon>Pentapetalae</taxon>
        <taxon>asterids</taxon>
        <taxon>campanulids</taxon>
        <taxon>Apiales</taxon>
        <taxon>Apiaceae</taxon>
        <taxon>Apioideae</taxon>
        <taxon>apioid superclade</taxon>
        <taxon>Tordylieae</taxon>
        <taxon>Tordyliinae</taxon>
        <taxon>Heracleum</taxon>
    </lineage>
</organism>
<proteinExistence type="predicted"/>